<evidence type="ECO:0000256" key="1">
    <source>
        <dbReference type="ARBA" id="ARBA00006484"/>
    </source>
</evidence>
<dbReference type="PROSITE" id="PS00061">
    <property type="entry name" value="ADH_SHORT"/>
    <property type="match status" value="1"/>
</dbReference>
<dbReference type="SMART" id="SM00822">
    <property type="entry name" value="PKS_KR"/>
    <property type="match status" value="1"/>
</dbReference>
<dbReference type="Pfam" id="PF13561">
    <property type="entry name" value="adh_short_C2"/>
    <property type="match status" value="1"/>
</dbReference>
<dbReference type="CDD" id="cd05233">
    <property type="entry name" value="SDR_c"/>
    <property type="match status" value="1"/>
</dbReference>
<dbReference type="InterPro" id="IPR020904">
    <property type="entry name" value="Sc_DH/Rdtase_CS"/>
</dbReference>
<dbReference type="InterPro" id="IPR002347">
    <property type="entry name" value="SDR_fam"/>
</dbReference>
<keyword evidence="5" id="KW-1185">Reference proteome</keyword>
<reference evidence="4 5" key="1">
    <citation type="submission" date="2019-03" db="EMBL/GenBank/DDBJ databases">
        <title>Genomic Encyclopedia of Type Strains, Phase IV (KMG-IV): sequencing the most valuable type-strain genomes for metagenomic binning, comparative biology and taxonomic classification.</title>
        <authorList>
            <person name="Goeker M."/>
        </authorList>
    </citation>
    <scope>NUCLEOTIDE SEQUENCE [LARGE SCALE GENOMIC DNA]</scope>
    <source>
        <strain evidence="4 5">DSM 45775</strain>
    </source>
</reference>
<evidence type="ECO:0000313" key="4">
    <source>
        <dbReference type="EMBL" id="TDQ53975.1"/>
    </source>
</evidence>
<dbReference type="GO" id="GO:0016616">
    <property type="term" value="F:oxidoreductase activity, acting on the CH-OH group of donors, NAD or NADP as acceptor"/>
    <property type="evidence" value="ECO:0007669"/>
    <property type="project" value="TreeGrafter"/>
</dbReference>
<dbReference type="PANTHER" id="PTHR42760:SF133">
    <property type="entry name" value="3-OXOACYL-[ACYL-CARRIER-PROTEIN] REDUCTASE"/>
    <property type="match status" value="1"/>
</dbReference>
<proteinExistence type="inferred from homology"/>
<evidence type="ECO:0000259" key="3">
    <source>
        <dbReference type="SMART" id="SM00822"/>
    </source>
</evidence>
<sequence length="254" mass="26411">MQRYRDKVALVTGGASGIGAAIGARLVAEGASVVLVDIDADGLGRQQGAETVVADVTDSAQVQGAVARTVERFGRLDAAFNVAGSARFGTVVDGDEEDWRWTVDLVLRGVYLSTRHEARAMAPGSSIVNISSLNAHVPLYGASSYAAAKAGVEMFTKNAALELGDRGIRVNAILPGLVRTPLTAGFLDGGPIEKDFVTRIVAARAGDPDEIAGPALFLAGDDASYVNGTSLVVDGGWEITNYPDLRPLLHPPAP</sequence>
<dbReference type="EMBL" id="SNYO01000006">
    <property type="protein sequence ID" value="TDQ53975.1"/>
    <property type="molecule type" value="Genomic_DNA"/>
</dbReference>
<dbReference type="SUPFAM" id="SSF51735">
    <property type="entry name" value="NAD(P)-binding Rossmann-fold domains"/>
    <property type="match status" value="1"/>
</dbReference>
<comment type="similarity">
    <text evidence="1">Belongs to the short-chain dehydrogenases/reductases (SDR) family.</text>
</comment>
<dbReference type="InterPro" id="IPR057326">
    <property type="entry name" value="KR_dom"/>
</dbReference>
<comment type="caution">
    <text evidence="4">The sequence shown here is derived from an EMBL/GenBank/DDBJ whole genome shotgun (WGS) entry which is preliminary data.</text>
</comment>
<dbReference type="Proteomes" id="UP000295705">
    <property type="component" value="Unassembled WGS sequence"/>
</dbReference>
<organism evidence="4 5">
    <name type="scientific">Actinomycetospora succinea</name>
    <dbReference type="NCBI Taxonomy" id="663603"/>
    <lineage>
        <taxon>Bacteria</taxon>
        <taxon>Bacillati</taxon>
        <taxon>Actinomycetota</taxon>
        <taxon>Actinomycetes</taxon>
        <taxon>Pseudonocardiales</taxon>
        <taxon>Pseudonocardiaceae</taxon>
        <taxon>Actinomycetospora</taxon>
    </lineage>
</organism>
<dbReference type="InterPro" id="IPR036291">
    <property type="entry name" value="NAD(P)-bd_dom_sf"/>
</dbReference>
<dbReference type="PANTHER" id="PTHR42760">
    <property type="entry name" value="SHORT-CHAIN DEHYDROGENASES/REDUCTASES FAMILY MEMBER"/>
    <property type="match status" value="1"/>
</dbReference>
<dbReference type="PRINTS" id="PR00081">
    <property type="entry name" value="GDHRDH"/>
</dbReference>
<evidence type="ECO:0000256" key="2">
    <source>
        <dbReference type="ARBA" id="ARBA00023002"/>
    </source>
</evidence>
<evidence type="ECO:0000313" key="5">
    <source>
        <dbReference type="Proteomes" id="UP000295705"/>
    </source>
</evidence>
<name>A0A4R6V5B5_9PSEU</name>
<feature type="domain" description="Ketoreductase" evidence="3">
    <location>
        <begin position="7"/>
        <end position="176"/>
    </location>
</feature>
<dbReference type="OrthoDB" id="154414at2"/>
<dbReference type="FunFam" id="3.40.50.720:FF:000084">
    <property type="entry name" value="Short-chain dehydrogenase reductase"/>
    <property type="match status" value="1"/>
</dbReference>
<keyword evidence="2" id="KW-0560">Oxidoreductase</keyword>
<dbReference type="PRINTS" id="PR00080">
    <property type="entry name" value="SDRFAMILY"/>
</dbReference>
<dbReference type="RefSeq" id="WP_133828206.1">
    <property type="nucleotide sequence ID" value="NZ_BAABHR010000066.1"/>
</dbReference>
<dbReference type="AlphaFoldDB" id="A0A4R6V5B5"/>
<dbReference type="Gene3D" id="3.40.50.720">
    <property type="entry name" value="NAD(P)-binding Rossmann-like Domain"/>
    <property type="match status" value="1"/>
</dbReference>
<protein>
    <submittedName>
        <fullName evidence="4">NAD(P)-dependent dehydrogenase (Short-subunit alcohol dehydrogenase family)</fullName>
    </submittedName>
</protein>
<gene>
    <name evidence="4" type="ORF">EV188_106121</name>
</gene>
<accession>A0A4R6V5B5</accession>